<evidence type="ECO:0000256" key="9">
    <source>
        <dbReference type="ARBA" id="ARBA00023242"/>
    </source>
</evidence>
<dbReference type="InterPro" id="IPR006456">
    <property type="entry name" value="ZF_HD_homeobox_Cys/His_dimer"/>
</dbReference>
<dbReference type="EMBL" id="WJXA01000006">
    <property type="protein sequence ID" value="KAF7141974.1"/>
    <property type="molecule type" value="Genomic_DNA"/>
</dbReference>
<keyword evidence="7" id="KW-0371">Homeobox</keyword>
<dbReference type="InterPro" id="IPR006455">
    <property type="entry name" value="Homeodomain_ZF_HD"/>
</dbReference>
<organism evidence="12 13">
    <name type="scientific">Rhododendron simsii</name>
    <name type="common">Sims's rhododendron</name>
    <dbReference type="NCBI Taxonomy" id="118357"/>
    <lineage>
        <taxon>Eukaryota</taxon>
        <taxon>Viridiplantae</taxon>
        <taxon>Streptophyta</taxon>
        <taxon>Embryophyta</taxon>
        <taxon>Tracheophyta</taxon>
        <taxon>Spermatophyta</taxon>
        <taxon>Magnoliopsida</taxon>
        <taxon>eudicotyledons</taxon>
        <taxon>Gunneridae</taxon>
        <taxon>Pentapetalae</taxon>
        <taxon>asterids</taxon>
        <taxon>Ericales</taxon>
        <taxon>Ericaceae</taxon>
        <taxon>Ericoideae</taxon>
        <taxon>Rhodoreae</taxon>
        <taxon>Rhododendron</taxon>
    </lineage>
</organism>
<reference evidence="12" key="1">
    <citation type="submission" date="2019-11" db="EMBL/GenBank/DDBJ databases">
        <authorList>
            <person name="Liu Y."/>
            <person name="Hou J."/>
            <person name="Li T.-Q."/>
            <person name="Guan C.-H."/>
            <person name="Wu X."/>
            <person name="Wu H.-Z."/>
            <person name="Ling F."/>
            <person name="Zhang R."/>
            <person name="Shi X.-G."/>
            <person name="Ren J.-P."/>
            <person name="Chen E.-F."/>
            <person name="Sun J.-M."/>
        </authorList>
    </citation>
    <scope>NUCLEOTIDE SEQUENCE</scope>
    <source>
        <strain evidence="12">Adult_tree_wgs_1</strain>
        <tissue evidence="12">Leaves</tissue>
    </source>
</reference>
<dbReference type="SUPFAM" id="SSF46689">
    <property type="entry name" value="Homeodomain-like"/>
    <property type="match status" value="1"/>
</dbReference>
<keyword evidence="5" id="KW-0805">Transcription regulation</keyword>
<protein>
    <recommendedName>
        <fullName evidence="11">ZF-HD dimerization-type domain-containing protein</fullName>
    </recommendedName>
</protein>
<evidence type="ECO:0000313" key="13">
    <source>
        <dbReference type="Proteomes" id="UP000626092"/>
    </source>
</evidence>
<evidence type="ECO:0000256" key="4">
    <source>
        <dbReference type="ARBA" id="ARBA00022833"/>
    </source>
</evidence>
<evidence type="ECO:0000256" key="6">
    <source>
        <dbReference type="ARBA" id="ARBA00023125"/>
    </source>
</evidence>
<evidence type="ECO:0000256" key="3">
    <source>
        <dbReference type="ARBA" id="ARBA00022771"/>
    </source>
</evidence>
<gene>
    <name evidence="12" type="ORF">RHSIM_Rhsim06G0104900</name>
</gene>
<evidence type="ECO:0000256" key="8">
    <source>
        <dbReference type="ARBA" id="ARBA00023163"/>
    </source>
</evidence>
<dbReference type="GO" id="GO:0005634">
    <property type="term" value="C:nucleus"/>
    <property type="evidence" value="ECO:0007669"/>
    <property type="project" value="UniProtKB-SubCell"/>
</dbReference>
<accession>A0A834LLT1</accession>
<dbReference type="GO" id="GO:0003700">
    <property type="term" value="F:DNA-binding transcription factor activity"/>
    <property type="evidence" value="ECO:0007669"/>
    <property type="project" value="TreeGrafter"/>
</dbReference>
<keyword evidence="9" id="KW-0539">Nucleus</keyword>
<dbReference type="OrthoDB" id="1884189at2759"/>
<evidence type="ECO:0000256" key="5">
    <source>
        <dbReference type="ARBA" id="ARBA00023015"/>
    </source>
</evidence>
<dbReference type="GO" id="GO:0008270">
    <property type="term" value="F:zinc ion binding"/>
    <property type="evidence" value="ECO:0007669"/>
    <property type="project" value="UniProtKB-KW"/>
</dbReference>
<name>A0A834LLT1_RHOSS</name>
<proteinExistence type="predicted"/>
<feature type="domain" description="ZF-HD dimerization-type" evidence="11">
    <location>
        <begin position="15"/>
        <end position="64"/>
    </location>
</feature>
<evidence type="ECO:0000256" key="7">
    <source>
        <dbReference type="ARBA" id="ARBA00023155"/>
    </source>
</evidence>
<evidence type="ECO:0000256" key="1">
    <source>
        <dbReference type="ARBA" id="ARBA00004123"/>
    </source>
</evidence>
<dbReference type="PANTHER" id="PTHR31948:SF171">
    <property type="entry name" value="HOMEOBOX DOMAIN-CONTAINING PROTEIN"/>
    <property type="match status" value="1"/>
</dbReference>
<keyword evidence="13" id="KW-1185">Reference proteome</keyword>
<evidence type="ECO:0000256" key="2">
    <source>
        <dbReference type="ARBA" id="ARBA00022723"/>
    </source>
</evidence>
<dbReference type="GO" id="GO:0050793">
    <property type="term" value="P:regulation of developmental process"/>
    <property type="evidence" value="ECO:0007669"/>
    <property type="project" value="TreeGrafter"/>
</dbReference>
<feature type="region of interest" description="Disordered" evidence="10">
    <location>
        <begin position="86"/>
        <end position="120"/>
    </location>
</feature>
<keyword evidence="3" id="KW-0863">Zinc-finger</keyword>
<comment type="caution">
    <text evidence="12">The sequence shown here is derived from an EMBL/GenBank/DDBJ whole genome shotgun (WGS) entry which is preliminary data.</text>
</comment>
<dbReference type="InterPro" id="IPR009057">
    <property type="entry name" value="Homeodomain-like_sf"/>
</dbReference>
<dbReference type="NCBIfam" id="TIGR01566">
    <property type="entry name" value="ZF_HD_prot_N"/>
    <property type="match status" value="1"/>
</dbReference>
<evidence type="ECO:0000256" key="10">
    <source>
        <dbReference type="SAM" id="MobiDB-lite"/>
    </source>
</evidence>
<dbReference type="GO" id="GO:0000976">
    <property type="term" value="F:transcription cis-regulatory region binding"/>
    <property type="evidence" value="ECO:0007669"/>
    <property type="project" value="TreeGrafter"/>
</dbReference>
<dbReference type="NCBIfam" id="TIGR01565">
    <property type="entry name" value="homeo_ZF_HD"/>
    <property type="match status" value="1"/>
</dbReference>
<dbReference type="Pfam" id="PF04770">
    <property type="entry name" value="ZF-HD_dimer"/>
    <property type="match status" value="1"/>
</dbReference>
<evidence type="ECO:0000313" key="12">
    <source>
        <dbReference type="EMBL" id="KAF7141974.1"/>
    </source>
</evidence>
<dbReference type="PANTHER" id="PTHR31948">
    <property type="entry name" value="ZINC-FINGER HOMEODOMAIN PROTEIN 2"/>
    <property type="match status" value="1"/>
</dbReference>
<sequence length="203" mass="23199">MAKTNALTGTTVVTYRECLHNYAAQVMRHTFDGCGEYEPKGEPGTSKALLCGVCGCHRNFHRKQEINLPLSCLKAARVRIFQIPTTTTSPQPPCSPPQSQLHSAKQAKVNPQPIESPLKPFNNEMEEKRMKRKRRTNFTQAQKDQMTVFTERLGWQIRGHGKEVYEFCEDIGITRQVLKVWINNNKRLMKSRDSRQSSSALHL</sequence>
<dbReference type="Gene3D" id="1.10.10.60">
    <property type="entry name" value="Homeodomain-like"/>
    <property type="match status" value="1"/>
</dbReference>
<comment type="subcellular location">
    <subcellularLocation>
        <location evidence="1">Nucleus</location>
    </subcellularLocation>
</comment>
<dbReference type="AlphaFoldDB" id="A0A834LLT1"/>
<keyword evidence="4" id="KW-0862">Zinc</keyword>
<keyword evidence="6" id="KW-0238">DNA-binding</keyword>
<dbReference type="Proteomes" id="UP000626092">
    <property type="component" value="Unassembled WGS sequence"/>
</dbReference>
<dbReference type="PROSITE" id="PS51523">
    <property type="entry name" value="ZF_HD_DIMER"/>
    <property type="match status" value="1"/>
</dbReference>
<keyword evidence="8" id="KW-0804">Transcription</keyword>
<evidence type="ECO:0000259" key="11">
    <source>
        <dbReference type="PROSITE" id="PS51523"/>
    </source>
</evidence>
<keyword evidence="2" id="KW-0479">Metal-binding</keyword>